<keyword evidence="3" id="KW-1185">Reference proteome</keyword>
<dbReference type="CDD" id="cd02440">
    <property type="entry name" value="AdoMet_MTases"/>
    <property type="match status" value="1"/>
</dbReference>
<name>A0A8H4J3D2_9PEZI</name>
<dbReference type="SUPFAM" id="SSF53335">
    <property type="entry name" value="S-adenosyl-L-methionine-dependent methyltransferases"/>
    <property type="match status" value="1"/>
</dbReference>
<feature type="signal peptide" evidence="1">
    <location>
        <begin position="1"/>
        <end position="24"/>
    </location>
</feature>
<dbReference type="PANTHER" id="PTHR12303">
    <property type="entry name" value="CARNOSINE N-METHYLTRANSFERASE"/>
    <property type="match status" value="1"/>
</dbReference>
<evidence type="ECO:0000313" key="2">
    <source>
        <dbReference type="EMBL" id="KAF4312315.1"/>
    </source>
</evidence>
<feature type="chain" id="PRO_5034319601" description="N2227-domain-containing protein" evidence="1">
    <location>
        <begin position="25"/>
        <end position="463"/>
    </location>
</feature>
<evidence type="ECO:0000256" key="1">
    <source>
        <dbReference type="SAM" id="SignalP"/>
    </source>
</evidence>
<dbReference type="Proteomes" id="UP000572817">
    <property type="component" value="Unassembled WGS sequence"/>
</dbReference>
<dbReference type="InterPro" id="IPR029063">
    <property type="entry name" value="SAM-dependent_MTases_sf"/>
</dbReference>
<protein>
    <recommendedName>
        <fullName evidence="4">N2227-domain-containing protein</fullName>
    </recommendedName>
</protein>
<dbReference type="Pfam" id="PF07942">
    <property type="entry name" value="CARME"/>
    <property type="match status" value="1"/>
</dbReference>
<dbReference type="OrthoDB" id="978at2759"/>
<evidence type="ECO:0008006" key="4">
    <source>
        <dbReference type="Google" id="ProtNLM"/>
    </source>
</evidence>
<comment type="caution">
    <text evidence="2">The sequence shown here is derived from an EMBL/GenBank/DDBJ whole genome shotgun (WGS) entry which is preliminary data.</text>
</comment>
<organism evidence="2 3">
    <name type="scientific">Botryosphaeria dothidea</name>
    <dbReference type="NCBI Taxonomy" id="55169"/>
    <lineage>
        <taxon>Eukaryota</taxon>
        <taxon>Fungi</taxon>
        <taxon>Dikarya</taxon>
        <taxon>Ascomycota</taxon>
        <taxon>Pezizomycotina</taxon>
        <taxon>Dothideomycetes</taxon>
        <taxon>Dothideomycetes incertae sedis</taxon>
        <taxon>Botryosphaeriales</taxon>
        <taxon>Botryosphaeriaceae</taxon>
        <taxon>Botryosphaeria</taxon>
    </lineage>
</organism>
<dbReference type="EMBL" id="WWBZ02000007">
    <property type="protein sequence ID" value="KAF4312315.1"/>
    <property type="molecule type" value="Genomic_DNA"/>
</dbReference>
<gene>
    <name evidence="2" type="ORF">GTA08_BOTSDO12274</name>
</gene>
<dbReference type="Gene3D" id="3.40.50.150">
    <property type="entry name" value="Vaccinia Virus protein VP39"/>
    <property type="match status" value="1"/>
</dbReference>
<evidence type="ECO:0000313" key="3">
    <source>
        <dbReference type="Proteomes" id="UP000572817"/>
    </source>
</evidence>
<dbReference type="PANTHER" id="PTHR12303:SF13">
    <property type="match status" value="1"/>
</dbReference>
<reference evidence="2" key="1">
    <citation type="submission" date="2020-04" db="EMBL/GenBank/DDBJ databases">
        <title>Genome Assembly and Annotation of Botryosphaeria dothidea sdau 11-99, a Latent Pathogen of Apple Fruit Ring Rot in China.</title>
        <authorList>
            <person name="Yu C."/>
            <person name="Diao Y."/>
            <person name="Lu Q."/>
            <person name="Zhao J."/>
            <person name="Cui S."/>
            <person name="Peng C."/>
            <person name="He B."/>
            <person name="Liu H."/>
        </authorList>
    </citation>
    <scope>NUCLEOTIDE SEQUENCE [LARGE SCALE GENOMIC DNA]</scope>
    <source>
        <strain evidence="2">Sdau11-99</strain>
    </source>
</reference>
<dbReference type="SMART" id="SM01296">
    <property type="entry name" value="N2227"/>
    <property type="match status" value="1"/>
</dbReference>
<dbReference type="InterPro" id="IPR012901">
    <property type="entry name" value="CARME"/>
</dbReference>
<dbReference type="AlphaFoldDB" id="A0A8H4J3D2"/>
<sequence length="463" mass="52313">MTSSRFFPLSLLFILVALAALSHCLKWPFGHQNEHVHIEQSEQDIRKPAIASPKQKTLVVEHVTVLTVVRIPTPEEHPGLEDEESRLMQTLQKSKGKWDSTHPRYRLLTALKAYLLYKPRSAADIDKWRNSYKKIPKKQRSLVESKIRYSKKLNTVDHLILKNAEIAHAIVNHGLDFYEIDMKELEDFVDETQDEPTGDSKTNVLQAMKHFVRDWSEEGLHERQPTFPCIVNAIQREFPVETRTENAAPIKVLVPGAGLGRLAHEIAALEGFEVTANEWSSYMNLAYRYLLTLTTLNSATLHPFVDWWSHRTTTTSLTRSITFPDTLPSDTRSPVLLVEGDFTTVLTPSAGTFDTVLTLFFIDTAKNILSYLETIHAMLKPGGVWINFGPLLYGTNPSLQLSLDEVFALAEGLGFVFEEASAECGDVTVEGLKTRGKEVPYGSDKESLARNAYLAQHWVARKK</sequence>
<keyword evidence="1" id="KW-0732">Signal</keyword>
<proteinExistence type="predicted"/>
<dbReference type="GO" id="GO:0008757">
    <property type="term" value="F:S-adenosylmethionine-dependent methyltransferase activity"/>
    <property type="evidence" value="ECO:0007669"/>
    <property type="project" value="InterPro"/>
</dbReference>
<accession>A0A8H4J3D2</accession>